<dbReference type="Proteomes" id="UP000281431">
    <property type="component" value="Unassembled WGS sequence"/>
</dbReference>
<organism evidence="1 2">
    <name type="scientific">Natrarchaeobius chitinivorans</name>
    <dbReference type="NCBI Taxonomy" id="1679083"/>
    <lineage>
        <taxon>Archaea</taxon>
        <taxon>Methanobacteriati</taxon>
        <taxon>Methanobacteriota</taxon>
        <taxon>Stenosarchaea group</taxon>
        <taxon>Halobacteria</taxon>
        <taxon>Halobacteriales</taxon>
        <taxon>Natrialbaceae</taxon>
        <taxon>Natrarchaeobius</taxon>
    </lineage>
</organism>
<dbReference type="EMBL" id="REFZ01000029">
    <property type="protein sequence ID" value="RQG95749.1"/>
    <property type="molecule type" value="Genomic_DNA"/>
</dbReference>
<proteinExistence type="predicted"/>
<evidence type="ECO:0000313" key="2">
    <source>
        <dbReference type="Proteomes" id="UP000281431"/>
    </source>
</evidence>
<comment type="caution">
    <text evidence="1">The sequence shown here is derived from an EMBL/GenBank/DDBJ whole genome shotgun (WGS) entry which is preliminary data.</text>
</comment>
<name>A0A3N6P9U6_NATCH</name>
<protein>
    <submittedName>
        <fullName evidence="1">Uncharacterized protein</fullName>
    </submittedName>
</protein>
<reference evidence="1 2" key="1">
    <citation type="submission" date="2018-10" db="EMBL/GenBank/DDBJ databases">
        <title>Natrarchaeobius chitinivorans gen. nov., sp. nov., and Natrarchaeobius haloalkaliphilus sp. nov., alkaliphilic, chitin-utilizing haloarchaea from hypersaline alkaline lakes.</title>
        <authorList>
            <person name="Sorokin D.Y."/>
            <person name="Elcheninov A.G."/>
            <person name="Kostrikina N.A."/>
            <person name="Bale N.J."/>
            <person name="Sinninghe Damste J.S."/>
            <person name="Khijniak T.V."/>
            <person name="Kublanov I.V."/>
            <person name="Toshchakov S.V."/>
        </authorList>
    </citation>
    <scope>NUCLEOTIDE SEQUENCE [LARGE SCALE GENOMIC DNA]</scope>
    <source>
        <strain evidence="1 2">AArcht7</strain>
    </source>
</reference>
<keyword evidence="2" id="KW-1185">Reference proteome</keyword>
<dbReference type="Pfam" id="PF26425">
    <property type="entry name" value="PIN_halo"/>
    <property type="match status" value="1"/>
</dbReference>
<dbReference type="InterPro" id="IPR058703">
    <property type="entry name" value="PIN-containing"/>
</dbReference>
<dbReference type="AlphaFoldDB" id="A0A3N6P9U6"/>
<dbReference type="OrthoDB" id="198445at2157"/>
<evidence type="ECO:0000313" key="1">
    <source>
        <dbReference type="EMBL" id="RQG95749.1"/>
    </source>
</evidence>
<gene>
    <name evidence="1" type="ORF">EA472_21115</name>
</gene>
<accession>A0A3N6P9U6</accession>
<sequence length="178" mass="20012">MRTAYLADSGVFIRCGGPDREKYQRLRRAVRTAGTTLHIPRRVYEELGGEPSDGAYPTSSIPWQEGVDEGWIVVADPLEYTNPIVSGIMDAARRFIANETGRSQDTVEKADTALVGLAAQFLESETNKIVLLTTDKPAGRAAETLLPEYGFEERLEYRYVSEKYLQNMTANEFLEKRE</sequence>